<proteinExistence type="predicted"/>
<protein>
    <submittedName>
        <fullName evidence="3">Ferrous iron transporter, FeoA subunit domain protein</fullName>
    </submittedName>
</protein>
<dbReference type="SMART" id="SM00899">
    <property type="entry name" value="FeoA"/>
    <property type="match status" value="1"/>
</dbReference>
<comment type="caution">
    <text evidence="3">The sequence shown here is derived from an EMBL/GenBank/DDBJ whole genome shotgun (WGS) entry which is preliminary data.</text>
</comment>
<dbReference type="InterPro" id="IPR007167">
    <property type="entry name" value="Fe-transptr_FeoA-like"/>
</dbReference>
<evidence type="ECO:0000313" key="3">
    <source>
        <dbReference type="EMBL" id="OFV67876.1"/>
    </source>
</evidence>
<dbReference type="AlphaFoldDB" id="A0A1F2PB63"/>
<keyword evidence="1" id="KW-0408">Iron</keyword>
<sequence>MFGMRDRISGAKKIHEIERKVEHIHEDVEHVLRSHPADEELSSHLKEIDEHLHELIADSKSLESGVPLGLLSAGDEGVILGYCGGRGVAKRLLELGFTPSSKVKVISGSPGLLVDVKGSRIALGRGIAMKILVDLDGR</sequence>
<dbReference type="STRING" id="1838285.SCAL_001251"/>
<evidence type="ECO:0000313" key="4">
    <source>
        <dbReference type="Proteomes" id="UP000186940"/>
    </source>
</evidence>
<dbReference type="GO" id="GO:0046914">
    <property type="term" value="F:transition metal ion binding"/>
    <property type="evidence" value="ECO:0007669"/>
    <property type="project" value="InterPro"/>
</dbReference>
<reference evidence="3" key="1">
    <citation type="submission" date="2016-05" db="EMBL/GenBank/DDBJ databases">
        <title>Microbial consortia oxidize butane by reversing methanogenesis.</title>
        <authorList>
            <person name="Laso-Perez R."/>
            <person name="Richter M."/>
            <person name="Wegener G."/>
            <person name="Musat F."/>
        </authorList>
    </citation>
    <scope>NUCLEOTIDE SEQUENCE [LARGE SCALE GENOMIC DNA]</scope>
    <source>
        <strain evidence="3">BOX2</strain>
    </source>
</reference>
<evidence type="ECO:0000256" key="1">
    <source>
        <dbReference type="ARBA" id="ARBA00023004"/>
    </source>
</evidence>
<feature type="domain" description="Ferrous iron transporter FeoA-like" evidence="2">
    <location>
        <begin position="66"/>
        <end position="135"/>
    </location>
</feature>
<evidence type="ECO:0000259" key="2">
    <source>
        <dbReference type="SMART" id="SM00899"/>
    </source>
</evidence>
<dbReference type="SUPFAM" id="SSF50037">
    <property type="entry name" value="C-terminal domain of transcriptional repressors"/>
    <property type="match status" value="1"/>
</dbReference>
<dbReference type="Pfam" id="PF04023">
    <property type="entry name" value="FeoA"/>
    <property type="match status" value="1"/>
</dbReference>
<keyword evidence="4" id="KW-1185">Reference proteome</keyword>
<dbReference type="Proteomes" id="UP000186940">
    <property type="component" value="Unassembled WGS sequence"/>
</dbReference>
<gene>
    <name evidence="3" type="ORF">SCAL_001251</name>
</gene>
<dbReference type="Gene3D" id="2.30.30.90">
    <property type="match status" value="1"/>
</dbReference>
<dbReference type="PANTHER" id="PTHR43151">
    <property type="entry name" value="FEOA FAMILY PROTEIN"/>
    <property type="match status" value="1"/>
</dbReference>
<accession>A0A1F2PB63</accession>
<dbReference type="EMBL" id="LYOS01000003">
    <property type="protein sequence ID" value="OFV67876.1"/>
    <property type="molecule type" value="Genomic_DNA"/>
</dbReference>
<name>A0A1F2PB63_9EURY</name>
<dbReference type="InterPro" id="IPR008988">
    <property type="entry name" value="Transcriptional_repressor_C"/>
</dbReference>
<dbReference type="PANTHER" id="PTHR43151:SF1">
    <property type="entry name" value="SSR2333 PROTEIN"/>
    <property type="match status" value="1"/>
</dbReference>
<organism evidence="3 4">
    <name type="scientific">Candidatus Syntropharchaeum caldarium</name>
    <dbReference type="NCBI Taxonomy" id="1838285"/>
    <lineage>
        <taxon>Archaea</taxon>
        <taxon>Methanobacteriati</taxon>
        <taxon>Methanobacteriota</taxon>
        <taxon>Stenosarchaea group</taxon>
        <taxon>Methanomicrobia</taxon>
        <taxon>Methanosarcinales</taxon>
        <taxon>ANME-2 cluster</taxon>
        <taxon>Candidatus Syntropharchaeum</taxon>
    </lineage>
</organism>
<dbReference type="InterPro" id="IPR053184">
    <property type="entry name" value="FeoA-like"/>
</dbReference>
<dbReference type="InterPro" id="IPR038157">
    <property type="entry name" value="FeoA_core_dom"/>
</dbReference>